<name>A0ABR7VB16_9FLAO</name>
<protein>
    <recommendedName>
        <fullName evidence="3">SpoIIAA-like</fullName>
    </recommendedName>
</protein>
<accession>A0ABR7VB16</accession>
<dbReference type="Proteomes" id="UP000598350">
    <property type="component" value="Unassembled WGS sequence"/>
</dbReference>
<organism evidence="1 2">
    <name type="scientific">Maribacter arenosus</name>
    <dbReference type="NCBI Taxonomy" id="1854708"/>
    <lineage>
        <taxon>Bacteria</taxon>
        <taxon>Pseudomonadati</taxon>
        <taxon>Bacteroidota</taxon>
        <taxon>Flavobacteriia</taxon>
        <taxon>Flavobacteriales</taxon>
        <taxon>Flavobacteriaceae</taxon>
        <taxon>Maribacter</taxon>
    </lineage>
</organism>
<reference evidence="1 2" key="1">
    <citation type="submission" date="2020-05" db="EMBL/GenBank/DDBJ databases">
        <title>The draft genome sequence of Maribacter arenosus CAU 1321.</title>
        <authorList>
            <person name="Mu L."/>
        </authorList>
    </citation>
    <scope>NUCLEOTIDE SEQUENCE [LARGE SCALE GENOMIC DNA]</scope>
    <source>
        <strain evidence="1 2">CAU 1321</strain>
    </source>
</reference>
<gene>
    <name evidence="1" type="ORF">HPE63_09185</name>
</gene>
<dbReference type="EMBL" id="JABTCG010000003">
    <property type="protein sequence ID" value="MBD0850841.1"/>
    <property type="molecule type" value="Genomic_DNA"/>
</dbReference>
<comment type="caution">
    <text evidence="1">The sequence shown here is derived from an EMBL/GenBank/DDBJ whole genome shotgun (WGS) entry which is preliminary data.</text>
</comment>
<evidence type="ECO:0008006" key="3">
    <source>
        <dbReference type="Google" id="ProtNLM"/>
    </source>
</evidence>
<proteinExistence type="predicted"/>
<keyword evidence="2" id="KW-1185">Reference proteome</keyword>
<evidence type="ECO:0000313" key="2">
    <source>
        <dbReference type="Proteomes" id="UP000598350"/>
    </source>
</evidence>
<sequence length="126" mass="14861">MPIELKLKTQENYLEAEFIGNRDADDELEESIRIWSKIPLACEKHGLDKILAISRLNRRLKLDNTFVFAEQFNAIGWKPHYKLAGVAFDEELLRDYELLATFIRNFGYECKMFNTIKDAKNWLMKS</sequence>
<dbReference type="RefSeq" id="WP_188313977.1">
    <property type="nucleotide sequence ID" value="NZ_JABTCG010000003.1"/>
</dbReference>
<evidence type="ECO:0000313" key="1">
    <source>
        <dbReference type="EMBL" id="MBD0850841.1"/>
    </source>
</evidence>